<evidence type="ECO:0000259" key="1">
    <source>
        <dbReference type="Pfam" id="PF13460"/>
    </source>
</evidence>
<dbReference type="PANTHER" id="PTHR43355">
    <property type="entry name" value="FLAVIN REDUCTASE (NADPH)"/>
    <property type="match status" value="1"/>
</dbReference>
<dbReference type="Proteomes" id="UP001500456">
    <property type="component" value="Unassembled WGS sequence"/>
</dbReference>
<dbReference type="InterPro" id="IPR016040">
    <property type="entry name" value="NAD(P)-bd_dom"/>
</dbReference>
<gene>
    <name evidence="2" type="ORF">GCM10022232_18120</name>
</gene>
<dbReference type="PANTHER" id="PTHR43355:SF2">
    <property type="entry name" value="FLAVIN REDUCTASE (NADPH)"/>
    <property type="match status" value="1"/>
</dbReference>
<evidence type="ECO:0000313" key="3">
    <source>
        <dbReference type="Proteomes" id="UP001500456"/>
    </source>
</evidence>
<comment type="caution">
    <text evidence="2">The sequence shown here is derived from an EMBL/GenBank/DDBJ whole genome shotgun (WGS) entry which is preliminary data.</text>
</comment>
<dbReference type="SUPFAM" id="SSF51735">
    <property type="entry name" value="NAD(P)-binding Rossmann-fold domains"/>
    <property type="match status" value="1"/>
</dbReference>
<reference evidence="3" key="1">
    <citation type="journal article" date="2019" name="Int. J. Syst. Evol. Microbiol.">
        <title>The Global Catalogue of Microorganisms (GCM) 10K type strain sequencing project: providing services to taxonomists for standard genome sequencing and annotation.</title>
        <authorList>
            <consortium name="The Broad Institute Genomics Platform"/>
            <consortium name="The Broad Institute Genome Sequencing Center for Infectious Disease"/>
            <person name="Wu L."/>
            <person name="Ma J."/>
        </authorList>
    </citation>
    <scope>NUCLEOTIDE SEQUENCE [LARGE SCALE GENOMIC DNA]</scope>
    <source>
        <strain evidence="3">JCM 16924</strain>
    </source>
</reference>
<keyword evidence="3" id="KW-1185">Reference proteome</keyword>
<sequence length="214" mass="22260">MAVITVFGATGYAGGHITDEALRRGHEVIAVNRTGSAEARPGVTPVAGSLDDEALVRDLAAKSDVLAVAVRSSVDGEPFLLRLVPSLLKAAAEGGARIGVVGGAGSLRVTEGGPRLIDTAEFPEAYKAEAGSHARVLDALRGADTDVDWFYVSPAAEFGAWVPGERTGVFRLGGDVLLSDAEGRSFISGADYAIALVDEIEKPAHRQARFTVAY</sequence>
<proteinExistence type="predicted"/>
<dbReference type="EMBL" id="BAAAZX010000004">
    <property type="protein sequence ID" value="GAA3985674.1"/>
    <property type="molecule type" value="Genomic_DNA"/>
</dbReference>
<protein>
    <submittedName>
        <fullName evidence="2">NAD(P)H-binding protein</fullName>
    </submittedName>
</protein>
<accession>A0ABP7QNS2</accession>
<evidence type="ECO:0000313" key="2">
    <source>
        <dbReference type="EMBL" id="GAA3985674.1"/>
    </source>
</evidence>
<dbReference type="RefSeq" id="WP_345562358.1">
    <property type="nucleotide sequence ID" value="NZ_BAAAZX010000004.1"/>
</dbReference>
<feature type="domain" description="NAD(P)-binding" evidence="1">
    <location>
        <begin position="8"/>
        <end position="156"/>
    </location>
</feature>
<name>A0ABP7QNS2_9ACTN</name>
<dbReference type="Gene3D" id="3.40.50.720">
    <property type="entry name" value="NAD(P)-binding Rossmann-like Domain"/>
    <property type="match status" value="1"/>
</dbReference>
<organism evidence="2 3">
    <name type="scientific">Streptomyces plumbiresistens</name>
    <dbReference type="NCBI Taxonomy" id="511811"/>
    <lineage>
        <taxon>Bacteria</taxon>
        <taxon>Bacillati</taxon>
        <taxon>Actinomycetota</taxon>
        <taxon>Actinomycetes</taxon>
        <taxon>Kitasatosporales</taxon>
        <taxon>Streptomycetaceae</taxon>
        <taxon>Streptomyces</taxon>
    </lineage>
</organism>
<dbReference type="Pfam" id="PF13460">
    <property type="entry name" value="NAD_binding_10"/>
    <property type="match status" value="1"/>
</dbReference>
<dbReference type="InterPro" id="IPR036291">
    <property type="entry name" value="NAD(P)-bd_dom_sf"/>
</dbReference>
<dbReference type="InterPro" id="IPR051606">
    <property type="entry name" value="Polyketide_Oxido-like"/>
</dbReference>